<comment type="catalytic activity">
    <reaction evidence="5">
        <text>glycolate + NADP(+) = glyoxylate + NADPH + H(+)</text>
        <dbReference type="Rhea" id="RHEA:10992"/>
        <dbReference type="ChEBI" id="CHEBI:15378"/>
        <dbReference type="ChEBI" id="CHEBI:29805"/>
        <dbReference type="ChEBI" id="CHEBI:36655"/>
        <dbReference type="ChEBI" id="CHEBI:57783"/>
        <dbReference type="ChEBI" id="CHEBI:58349"/>
        <dbReference type="EC" id="1.1.1.79"/>
    </reaction>
</comment>
<evidence type="ECO:0000256" key="3">
    <source>
        <dbReference type="ARBA" id="ARBA00051801"/>
    </source>
</evidence>
<comment type="caution">
    <text evidence="13">The sequence shown here is derived from an EMBL/GenBank/DDBJ whole genome shotgun (WGS) entry which is preliminary data.</text>
</comment>
<dbReference type="PROSITE" id="PS00671">
    <property type="entry name" value="D_2_HYDROXYACID_DH_3"/>
    <property type="match status" value="1"/>
</dbReference>
<dbReference type="InterPro" id="IPR036291">
    <property type="entry name" value="NAD(P)-bd_dom_sf"/>
</dbReference>
<evidence type="ECO:0000313" key="16">
    <source>
        <dbReference type="Proteomes" id="UP000305526"/>
    </source>
</evidence>
<dbReference type="EC" id="1.1.1.81" evidence="8"/>
<dbReference type="InterPro" id="IPR050223">
    <property type="entry name" value="D-isomer_2-hydroxyacid_DH"/>
</dbReference>
<evidence type="ECO:0000256" key="10">
    <source>
        <dbReference type="RuleBase" id="RU003719"/>
    </source>
</evidence>
<evidence type="ECO:0000256" key="8">
    <source>
        <dbReference type="ARBA" id="ARBA00066674"/>
    </source>
</evidence>
<dbReference type="GO" id="GO:0051287">
    <property type="term" value="F:NAD binding"/>
    <property type="evidence" value="ECO:0007669"/>
    <property type="project" value="InterPro"/>
</dbReference>
<evidence type="ECO:0000259" key="12">
    <source>
        <dbReference type="Pfam" id="PF02826"/>
    </source>
</evidence>
<dbReference type="GO" id="GO:0005829">
    <property type="term" value="C:cytosol"/>
    <property type="evidence" value="ECO:0007669"/>
    <property type="project" value="TreeGrafter"/>
</dbReference>
<dbReference type="EMBL" id="SMCP01000002">
    <property type="protein sequence ID" value="TCV89292.1"/>
    <property type="molecule type" value="Genomic_DNA"/>
</dbReference>
<dbReference type="EC" id="1.1.1.79" evidence="7"/>
<comment type="catalytic activity">
    <reaction evidence="3">
        <text>(R)-glycerate + NAD(+) = 3-hydroxypyruvate + NADH + H(+)</text>
        <dbReference type="Rhea" id="RHEA:17905"/>
        <dbReference type="ChEBI" id="CHEBI:15378"/>
        <dbReference type="ChEBI" id="CHEBI:16659"/>
        <dbReference type="ChEBI" id="CHEBI:17180"/>
        <dbReference type="ChEBI" id="CHEBI:57540"/>
        <dbReference type="ChEBI" id="CHEBI:57945"/>
        <dbReference type="EC" id="1.1.1.81"/>
    </reaction>
</comment>
<dbReference type="GO" id="GO:0016618">
    <property type="term" value="F:hydroxypyruvate reductase [NAD(P)H] activity"/>
    <property type="evidence" value="ECO:0007669"/>
    <property type="project" value="UniProtKB-EC"/>
</dbReference>
<organism evidence="13 15">
    <name type="scientific">Testudinibacter aquarius</name>
    <dbReference type="NCBI Taxonomy" id="1524974"/>
    <lineage>
        <taxon>Bacteria</taxon>
        <taxon>Pseudomonadati</taxon>
        <taxon>Pseudomonadota</taxon>
        <taxon>Gammaproteobacteria</taxon>
        <taxon>Pasteurellales</taxon>
        <taxon>Pasteurellaceae</taxon>
        <taxon>Testudinibacter</taxon>
    </lineage>
</organism>
<sequence length="324" mass="35487">MKKNVILYKKIPQEQQARLAESFNLMTFDGITSDNRAEFIAALAQADGLIGASVPIKQDLLQFAPKLKAISTISVGYDQFDVDDLTLRGIRLMHTPTVLTDATADTIFTLILATARRAVELSMLVRAGEWQRSIGDEYYGTDVHHKTIGILGMGRIGSAVAKRAHCGFDMKVLYMSNKPNIQVEQQYQAQRCSLDELLQRADFVCITLPLLPSTERLISAEKLALMKPSAILINGARGKIVDQQALVAALQNGTIKAAGLDVFEVEPLPSNSPLIVLPNVVLLPHIGSATIETRYNMVRCAVDNIIVALAEQPPNENWVNPQVG</sequence>
<dbReference type="GO" id="GO:0030267">
    <property type="term" value="F:glyoxylate reductase (NADPH) activity"/>
    <property type="evidence" value="ECO:0007669"/>
    <property type="project" value="UniProtKB-EC"/>
</dbReference>
<dbReference type="EMBL" id="VDGV01000009">
    <property type="protein sequence ID" value="TNG93345.1"/>
    <property type="molecule type" value="Genomic_DNA"/>
</dbReference>
<evidence type="ECO:0000313" key="15">
    <source>
        <dbReference type="Proteomes" id="UP000294619"/>
    </source>
</evidence>
<evidence type="ECO:0000256" key="9">
    <source>
        <dbReference type="ARBA" id="ARBA00073362"/>
    </source>
</evidence>
<dbReference type="InterPro" id="IPR006140">
    <property type="entry name" value="D-isomer_DH_NAD-bd"/>
</dbReference>
<name>A0A4R3YBX6_9PAST</name>
<comment type="similarity">
    <text evidence="6">Belongs to the D-isomer specific 2-hydroxyacid dehydrogenase family. GhrB subfamily.</text>
</comment>
<reference evidence="14 16" key="2">
    <citation type="submission" date="2019-05" db="EMBL/GenBank/DDBJ databases">
        <title>Pasteurellaceae isolates from reptiles.</title>
        <authorList>
            <person name="Bojesen A.M."/>
            <person name="Lund E."/>
        </authorList>
    </citation>
    <scope>NUCLEOTIDE SEQUENCE [LARGE SCALE GENOMIC DNA]</scope>
    <source>
        <strain evidence="14 16">ELNT2x</strain>
    </source>
</reference>
<evidence type="ECO:0000256" key="2">
    <source>
        <dbReference type="ARBA" id="ARBA00023027"/>
    </source>
</evidence>
<dbReference type="Proteomes" id="UP000294619">
    <property type="component" value="Unassembled WGS sequence"/>
</dbReference>
<dbReference type="InterPro" id="IPR006139">
    <property type="entry name" value="D-isomer_2_OHA_DH_cat_dom"/>
</dbReference>
<dbReference type="Gene3D" id="3.40.50.720">
    <property type="entry name" value="NAD(P)-binding Rossmann-like Domain"/>
    <property type="match status" value="2"/>
</dbReference>
<feature type="domain" description="D-isomer specific 2-hydroxyacid dehydrogenase catalytic" evidence="11">
    <location>
        <begin position="5"/>
        <end position="315"/>
    </location>
</feature>
<accession>A0A4R3YBX6</accession>
<dbReference type="Pfam" id="PF00389">
    <property type="entry name" value="2-Hacid_dh"/>
    <property type="match status" value="1"/>
</dbReference>
<evidence type="ECO:0000256" key="5">
    <source>
        <dbReference type="ARBA" id="ARBA00052769"/>
    </source>
</evidence>
<gene>
    <name evidence="13" type="ORF">EDC16_102169</name>
    <name evidence="14" type="ORF">FHQ21_01830</name>
</gene>
<evidence type="ECO:0000256" key="1">
    <source>
        <dbReference type="ARBA" id="ARBA00023002"/>
    </source>
</evidence>
<protein>
    <recommendedName>
        <fullName evidence="9">Glyoxylate/hydroxypyruvate reductase B</fullName>
        <ecNumber evidence="7">1.1.1.79</ecNumber>
        <ecNumber evidence="8">1.1.1.81</ecNumber>
    </recommendedName>
</protein>
<evidence type="ECO:0000256" key="6">
    <source>
        <dbReference type="ARBA" id="ARBA00061278"/>
    </source>
</evidence>
<keyword evidence="1 10" id="KW-0560">Oxidoreductase</keyword>
<dbReference type="FunFam" id="3.40.50.720:FF:000026">
    <property type="entry name" value="Glyoxylate/hydroxypyruvate reductase B"/>
    <property type="match status" value="1"/>
</dbReference>
<dbReference type="AlphaFoldDB" id="A0A4R3YBX6"/>
<comment type="catalytic activity">
    <reaction evidence="4">
        <text>(R)-glycerate + NADP(+) = 3-hydroxypyruvate + NADPH + H(+)</text>
        <dbReference type="Rhea" id="RHEA:18657"/>
        <dbReference type="ChEBI" id="CHEBI:15378"/>
        <dbReference type="ChEBI" id="CHEBI:16659"/>
        <dbReference type="ChEBI" id="CHEBI:17180"/>
        <dbReference type="ChEBI" id="CHEBI:57783"/>
        <dbReference type="ChEBI" id="CHEBI:58349"/>
        <dbReference type="EC" id="1.1.1.81"/>
    </reaction>
</comment>
<reference evidence="13 15" key="1">
    <citation type="submission" date="2019-03" db="EMBL/GenBank/DDBJ databases">
        <title>Genomic Encyclopedia of Type Strains, Phase IV (KMG-IV): sequencing the most valuable type-strain genomes for metagenomic binning, comparative biology and taxonomic classification.</title>
        <authorList>
            <person name="Goeker M."/>
        </authorList>
    </citation>
    <scope>NUCLEOTIDE SEQUENCE [LARGE SCALE GENOMIC DNA]</scope>
    <source>
        <strain evidence="13 15">DSM 28140</strain>
    </source>
</reference>
<dbReference type="PANTHER" id="PTHR10996">
    <property type="entry name" value="2-HYDROXYACID DEHYDROGENASE-RELATED"/>
    <property type="match status" value="1"/>
</dbReference>
<dbReference type="RefSeq" id="WP_132965094.1">
    <property type="nucleotide sequence ID" value="NZ_LEKL01000019.1"/>
</dbReference>
<evidence type="ECO:0000313" key="13">
    <source>
        <dbReference type="EMBL" id="TCV89292.1"/>
    </source>
</evidence>
<dbReference type="InterPro" id="IPR029753">
    <property type="entry name" value="D-isomer_DH_CS"/>
</dbReference>
<keyword evidence="16" id="KW-1185">Reference proteome</keyword>
<dbReference type="SUPFAM" id="SSF52283">
    <property type="entry name" value="Formate/glycerate dehydrogenase catalytic domain-like"/>
    <property type="match status" value="1"/>
</dbReference>
<evidence type="ECO:0000313" key="14">
    <source>
        <dbReference type="EMBL" id="TNG93345.1"/>
    </source>
</evidence>
<feature type="domain" description="D-isomer specific 2-hydroxyacid dehydrogenase NAD-binding" evidence="12">
    <location>
        <begin position="108"/>
        <end position="287"/>
    </location>
</feature>
<proteinExistence type="inferred from homology"/>
<dbReference type="SUPFAM" id="SSF51735">
    <property type="entry name" value="NAD(P)-binding Rossmann-fold domains"/>
    <property type="match status" value="1"/>
</dbReference>
<keyword evidence="2" id="KW-0520">NAD</keyword>
<evidence type="ECO:0000256" key="4">
    <source>
        <dbReference type="ARBA" id="ARBA00052239"/>
    </source>
</evidence>
<dbReference type="Pfam" id="PF02826">
    <property type="entry name" value="2-Hacid_dh_C"/>
    <property type="match status" value="1"/>
</dbReference>
<evidence type="ECO:0000256" key="7">
    <source>
        <dbReference type="ARBA" id="ARBA00066661"/>
    </source>
</evidence>
<evidence type="ECO:0000259" key="11">
    <source>
        <dbReference type="Pfam" id="PF00389"/>
    </source>
</evidence>
<dbReference type="Proteomes" id="UP000305526">
    <property type="component" value="Unassembled WGS sequence"/>
</dbReference>
<dbReference type="PANTHER" id="PTHR10996:SF283">
    <property type="entry name" value="GLYOXYLATE_HYDROXYPYRUVATE REDUCTASE B"/>
    <property type="match status" value="1"/>
</dbReference>
<dbReference type="CDD" id="cd05301">
    <property type="entry name" value="GDH"/>
    <property type="match status" value="1"/>
</dbReference>